<dbReference type="InterPro" id="IPR036942">
    <property type="entry name" value="Beta-barrel_TonB_sf"/>
</dbReference>
<evidence type="ECO:0000256" key="4">
    <source>
        <dbReference type="SAM" id="MobiDB-lite"/>
    </source>
</evidence>
<dbReference type="PANTHER" id="PTHR40980:SF4">
    <property type="entry name" value="TONB-DEPENDENT RECEPTOR-LIKE BETA-BARREL DOMAIN-CONTAINING PROTEIN"/>
    <property type="match status" value="1"/>
</dbReference>
<gene>
    <name evidence="7" type="ORF">BWK62_06150</name>
</gene>
<feature type="domain" description="Outer membrane protein beta-barrel" evidence="6">
    <location>
        <begin position="290"/>
        <end position="677"/>
    </location>
</feature>
<evidence type="ECO:0000256" key="5">
    <source>
        <dbReference type="SAM" id="SignalP"/>
    </source>
</evidence>
<feature type="region of interest" description="Disordered" evidence="4">
    <location>
        <begin position="687"/>
        <end position="707"/>
    </location>
</feature>
<keyword evidence="7" id="KW-0675">Receptor</keyword>
<dbReference type="Pfam" id="PF14905">
    <property type="entry name" value="OMP_b-brl_3"/>
    <property type="match status" value="1"/>
</dbReference>
<accession>A0A246GBG5</accession>
<keyword evidence="5" id="KW-0732">Signal</keyword>
<evidence type="ECO:0000256" key="3">
    <source>
        <dbReference type="ARBA" id="ARBA00023237"/>
    </source>
</evidence>
<dbReference type="PANTHER" id="PTHR40980">
    <property type="entry name" value="PLUG DOMAIN-CONTAINING PROTEIN"/>
    <property type="match status" value="1"/>
</dbReference>
<comment type="subcellular location">
    <subcellularLocation>
        <location evidence="1">Cell outer membrane</location>
    </subcellularLocation>
</comment>
<evidence type="ECO:0000259" key="6">
    <source>
        <dbReference type="Pfam" id="PF14905"/>
    </source>
</evidence>
<dbReference type="GO" id="GO:0009279">
    <property type="term" value="C:cell outer membrane"/>
    <property type="evidence" value="ECO:0007669"/>
    <property type="project" value="UniProtKB-SubCell"/>
</dbReference>
<evidence type="ECO:0000256" key="2">
    <source>
        <dbReference type="ARBA" id="ARBA00023136"/>
    </source>
</evidence>
<feature type="chain" id="PRO_5013190579" evidence="5">
    <location>
        <begin position="21"/>
        <end position="707"/>
    </location>
</feature>
<reference evidence="7 8" key="1">
    <citation type="journal article" date="2017" name="Infect. Genet. Evol.">
        <title>Comparative genome analysis of fish pathogen Flavobacterium columnare reveals extensive sequence diversity within the species.</title>
        <authorList>
            <person name="Kayansamruaj P."/>
            <person name="Dong H.T."/>
            <person name="Hirono I."/>
            <person name="Kondo H."/>
            <person name="Senapin S."/>
            <person name="Rodkhum C."/>
        </authorList>
    </citation>
    <scope>NUCLEOTIDE SEQUENCE [LARGE SCALE GENOMIC DNA]</scope>
    <source>
        <strain evidence="7 8">1214</strain>
    </source>
</reference>
<keyword evidence="2" id="KW-0472">Membrane</keyword>
<dbReference type="Proteomes" id="UP000198034">
    <property type="component" value="Unassembled WGS sequence"/>
</dbReference>
<evidence type="ECO:0000256" key="1">
    <source>
        <dbReference type="ARBA" id="ARBA00004442"/>
    </source>
</evidence>
<dbReference type="EMBL" id="MTCY01000013">
    <property type="protein sequence ID" value="OWP77956.1"/>
    <property type="molecule type" value="Genomic_DNA"/>
</dbReference>
<feature type="compositionally biased region" description="Basic and acidic residues" evidence="4">
    <location>
        <begin position="687"/>
        <end position="701"/>
    </location>
</feature>
<dbReference type="Gene3D" id="2.40.170.20">
    <property type="entry name" value="TonB-dependent receptor, beta-barrel domain"/>
    <property type="match status" value="1"/>
</dbReference>
<feature type="signal peptide" evidence="5">
    <location>
        <begin position="1"/>
        <end position="20"/>
    </location>
</feature>
<proteinExistence type="predicted"/>
<dbReference type="InterPro" id="IPR041700">
    <property type="entry name" value="OMP_b-brl_3"/>
</dbReference>
<dbReference type="AlphaFoldDB" id="A0A246GBG5"/>
<evidence type="ECO:0000313" key="8">
    <source>
        <dbReference type="Proteomes" id="UP000198034"/>
    </source>
</evidence>
<comment type="caution">
    <text evidence="7">The sequence shown here is derived from an EMBL/GenBank/DDBJ whole genome shotgun (WGS) entry which is preliminary data.</text>
</comment>
<keyword evidence="3" id="KW-0998">Cell outer membrane</keyword>
<evidence type="ECO:0000313" key="7">
    <source>
        <dbReference type="EMBL" id="OWP77956.1"/>
    </source>
</evidence>
<protein>
    <submittedName>
        <fullName evidence="7">TonB-dependent receptor</fullName>
    </submittedName>
</protein>
<name>A0A246GBG5_9FLAO</name>
<sequence>MKKLKISIFLLSFLSIVTNAQENKGKTNELKEVAIVKEKKAIEQKADRTIFEFANQAHLNSGSVLEGMKKLPGLVASDVAGMMYQGKQLDVFLDGRPLNISTNELNAFLEGLPANSVEKIEVITNPGAEFPATSGGAILNIVTNKKAKNYLTATYTNSSSFTSYDKNRWRTNNSILLSSKNKFFGWQLNLGQNYAERGMWSEVFKNEGNSSILLNSSNADRVLRTLFAKTGITFDIGKNRLLLNYDIYSNNNTSTTDAIGLLPNSTFFSTIDDSKTLTLRQDAVATYQMRFDDSSKKLDFKFNFNSVSTDFDLFSRNLNLNTLSNGSDQRLYNFKIDYNQPIKLLEEGKISIGTLYEELYFNTFSKNVNNLEYKRMTASTYAELQTKYKKFEFTLGLRGENYDISGKAETQPLIPFKQYRLFPNGSIQYSLANKIVLSGSYNKKITLPSTSALNPNNTNYQNPNVGYLGNPQLQPTLFNNYEFKLSVFEYAFIGYNISEGLNQVAQRMYLNGNKMVNTNENISSMKIHTFNLGLPIPYMLFTKGLKETAKFNFNPDKINFMFVYAGRQKHEISGVDTKAFWIFNIMSQVVLPGDIKWVTNYSHITKGGNYFYFVAQRPFNHSLDMTFSKKFLSNHLTVSINVDDLFNFNKASFNSLNTPLYMSNKNDTRRVGFTLNYKIPTKNKMAKEDPNMLNKEKKEDNGNIIGN</sequence>
<organism evidence="7 8">
    <name type="scientific">Flavobacterium columnare</name>
    <dbReference type="NCBI Taxonomy" id="996"/>
    <lineage>
        <taxon>Bacteria</taxon>
        <taxon>Pseudomonadati</taxon>
        <taxon>Bacteroidota</taxon>
        <taxon>Flavobacteriia</taxon>
        <taxon>Flavobacteriales</taxon>
        <taxon>Flavobacteriaceae</taxon>
        <taxon>Flavobacterium</taxon>
    </lineage>
</organism>
<dbReference type="SUPFAM" id="SSF56935">
    <property type="entry name" value="Porins"/>
    <property type="match status" value="1"/>
</dbReference>